<accession>A0ABW0FW34</accession>
<dbReference type="EMBL" id="JBHSLF010000025">
    <property type="protein sequence ID" value="MFC5344957.1"/>
    <property type="molecule type" value="Genomic_DNA"/>
</dbReference>
<evidence type="ECO:0000313" key="1">
    <source>
        <dbReference type="EMBL" id="MFC5344957.1"/>
    </source>
</evidence>
<evidence type="ECO:0000313" key="2">
    <source>
        <dbReference type="Proteomes" id="UP001596152"/>
    </source>
</evidence>
<dbReference type="Proteomes" id="UP001596152">
    <property type="component" value="Unassembled WGS sequence"/>
</dbReference>
<reference evidence="2" key="1">
    <citation type="journal article" date="2019" name="Int. J. Syst. Evol. Microbiol.">
        <title>The Global Catalogue of Microorganisms (GCM) 10K type strain sequencing project: providing services to taxonomists for standard genome sequencing and annotation.</title>
        <authorList>
            <consortium name="The Broad Institute Genomics Platform"/>
            <consortium name="The Broad Institute Genome Sequencing Center for Infectious Disease"/>
            <person name="Wu L."/>
            <person name="Ma J."/>
        </authorList>
    </citation>
    <scope>NUCLEOTIDE SEQUENCE [LARGE SCALE GENOMIC DNA]</scope>
    <source>
        <strain evidence="2">JCM 12125</strain>
    </source>
</reference>
<dbReference type="RefSeq" id="WP_374038042.1">
    <property type="nucleotide sequence ID" value="NZ_CP169082.1"/>
</dbReference>
<gene>
    <name evidence="1" type="ORF">ACFPIE_13615</name>
</gene>
<comment type="caution">
    <text evidence="1">The sequence shown here is derived from an EMBL/GenBank/DDBJ whole genome shotgun (WGS) entry which is preliminary data.</text>
</comment>
<keyword evidence="2" id="KW-1185">Reference proteome</keyword>
<sequence length="175" mass="19821">MTLLGLALYSAQRVEFALYGIAAHASHTPAAQRDRRFSKLSGEKFLRGDPSELKATLGQLVTIFGDAFLIRTPELIDFYERRNLIAHDFYRHFHLRIGGAVHGEDPSGFLLKFIEDAKRWQAILMGLMFEFMEGIAKRDGRLSELQIGEQDRQNMAAYREHAEAYAQSRASEASA</sequence>
<proteinExistence type="predicted"/>
<name>A0ABW0FW34_9CAUL</name>
<organism evidence="1 2">
    <name type="scientific">Brevundimonas staleyi</name>
    <dbReference type="NCBI Taxonomy" id="74326"/>
    <lineage>
        <taxon>Bacteria</taxon>
        <taxon>Pseudomonadati</taxon>
        <taxon>Pseudomonadota</taxon>
        <taxon>Alphaproteobacteria</taxon>
        <taxon>Caulobacterales</taxon>
        <taxon>Caulobacteraceae</taxon>
        <taxon>Brevundimonas</taxon>
    </lineage>
</organism>
<protein>
    <submittedName>
        <fullName evidence="1">Uncharacterized protein</fullName>
    </submittedName>
</protein>